<gene>
    <name evidence="2" type="ORF">JJB09_15185</name>
</gene>
<accession>A0A936YV56</accession>
<dbReference type="SUPFAM" id="SSF53067">
    <property type="entry name" value="Actin-like ATPase domain"/>
    <property type="match status" value="1"/>
</dbReference>
<dbReference type="InterPro" id="IPR000600">
    <property type="entry name" value="ROK"/>
</dbReference>
<reference evidence="2" key="1">
    <citation type="submission" date="2021-01" db="EMBL/GenBank/DDBJ databases">
        <title>Rhizobium sp. strain KVB221 16S ribosomal RNA gene Genome sequencing and assembly.</title>
        <authorList>
            <person name="Kang M."/>
        </authorList>
    </citation>
    <scope>NUCLEOTIDE SEQUENCE</scope>
    <source>
        <strain evidence="2">KVB221</strain>
    </source>
</reference>
<organism evidence="2 3">
    <name type="scientific">Rhizobium setariae</name>
    <dbReference type="NCBI Taxonomy" id="2801340"/>
    <lineage>
        <taxon>Bacteria</taxon>
        <taxon>Pseudomonadati</taxon>
        <taxon>Pseudomonadota</taxon>
        <taxon>Alphaproteobacteria</taxon>
        <taxon>Hyphomicrobiales</taxon>
        <taxon>Rhizobiaceae</taxon>
        <taxon>Rhizobium/Agrobacterium group</taxon>
        <taxon>Rhizobium</taxon>
    </lineage>
</organism>
<evidence type="ECO:0000313" key="3">
    <source>
        <dbReference type="Proteomes" id="UP000633219"/>
    </source>
</evidence>
<name>A0A936YV56_9HYPH</name>
<evidence type="ECO:0000313" key="2">
    <source>
        <dbReference type="EMBL" id="MBL0373380.1"/>
    </source>
</evidence>
<sequence>MSAVLSFDLGGTNLRAGLAKAGDVVAPVSLGHWPAPQDLAEFRARICGLIEEHAASRIGIAIPGLASGTRCVWVPNLPYLDSVDLASLLPDIVIALGNDAQMALLAEAALGVARGLSDAILLAIGTGIGSAVLADGRIVRGHSGGATSFGWASAATDDPGDEVHGWLERVASGRAMDALARQAGLANGAALVSRARGGDESALAALEGPATALGTALAGAVALLGSRSVIISGGVADSLDVLASPLLAAMRRNLPPHLRDIQLLAGGFGPRASLIGAAIAAQGSPLWKEIST</sequence>
<comment type="caution">
    <text evidence="2">The sequence shown here is derived from an EMBL/GenBank/DDBJ whole genome shotgun (WGS) entry which is preliminary data.</text>
</comment>
<dbReference type="Gene3D" id="3.30.420.40">
    <property type="match status" value="2"/>
</dbReference>
<dbReference type="PANTHER" id="PTHR18964:SF149">
    <property type="entry name" value="BIFUNCTIONAL UDP-N-ACETYLGLUCOSAMINE 2-EPIMERASE_N-ACETYLMANNOSAMINE KINASE"/>
    <property type="match status" value="1"/>
</dbReference>
<dbReference type="AlphaFoldDB" id="A0A936YV56"/>
<dbReference type="PANTHER" id="PTHR18964">
    <property type="entry name" value="ROK (REPRESSOR, ORF, KINASE) FAMILY"/>
    <property type="match status" value="1"/>
</dbReference>
<dbReference type="Proteomes" id="UP000633219">
    <property type="component" value="Unassembled WGS sequence"/>
</dbReference>
<keyword evidence="3" id="KW-1185">Reference proteome</keyword>
<protein>
    <submittedName>
        <fullName evidence="2">ROK family protein</fullName>
    </submittedName>
</protein>
<proteinExistence type="inferred from homology"/>
<comment type="similarity">
    <text evidence="1">Belongs to the ROK (NagC/XylR) family.</text>
</comment>
<evidence type="ECO:0000256" key="1">
    <source>
        <dbReference type="ARBA" id="ARBA00006479"/>
    </source>
</evidence>
<dbReference type="EMBL" id="JAEQNC010000008">
    <property type="protein sequence ID" value="MBL0373380.1"/>
    <property type="molecule type" value="Genomic_DNA"/>
</dbReference>
<dbReference type="InterPro" id="IPR043129">
    <property type="entry name" value="ATPase_NBD"/>
</dbReference>
<dbReference type="Pfam" id="PF00480">
    <property type="entry name" value="ROK"/>
    <property type="match status" value="1"/>
</dbReference>
<dbReference type="RefSeq" id="WP_201659781.1">
    <property type="nucleotide sequence ID" value="NZ_JAEQNC010000008.1"/>
</dbReference>